<accession>A0A453QYG2</accession>
<evidence type="ECO:0000313" key="2">
    <source>
        <dbReference type="EnsemblPlants" id="AET7Gv20375700.1"/>
    </source>
</evidence>
<reference evidence="2" key="3">
    <citation type="journal article" date="2017" name="Nature">
        <title>Genome sequence of the progenitor of the wheat D genome Aegilops tauschii.</title>
        <authorList>
            <person name="Luo M.C."/>
            <person name="Gu Y.Q."/>
            <person name="Puiu D."/>
            <person name="Wang H."/>
            <person name="Twardziok S.O."/>
            <person name="Deal K.R."/>
            <person name="Huo N."/>
            <person name="Zhu T."/>
            <person name="Wang L."/>
            <person name="Wang Y."/>
            <person name="McGuire P.E."/>
            <person name="Liu S."/>
            <person name="Long H."/>
            <person name="Ramasamy R.K."/>
            <person name="Rodriguez J.C."/>
            <person name="Van S.L."/>
            <person name="Yuan L."/>
            <person name="Wang Z."/>
            <person name="Xia Z."/>
            <person name="Xiao L."/>
            <person name="Anderson O.D."/>
            <person name="Ouyang S."/>
            <person name="Liang Y."/>
            <person name="Zimin A.V."/>
            <person name="Pertea G."/>
            <person name="Qi P."/>
            <person name="Bennetzen J.L."/>
            <person name="Dai X."/>
            <person name="Dawson M.W."/>
            <person name="Muller H.G."/>
            <person name="Kugler K."/>
            <person name="Rivarola-Duarte L."/>
            <person name="Spannagl M."/>
            <person name="Mayer K.F.X."/>
            <person name="Lu F.H."/>
            <person name="Bevan M.W."/>
            <person name="Leroy P."/>
            <person name="Li P."/>
            <person name="You F.M."/>
            <person name="Sun Q."/>
            <person name="Liu Z."/>
            <person name="Lyons E."/>
            <person name="Wicker T."/>
            <person name="Salzberg S.L."/>
            <person name="Devos K.M."/>
            <person name="Dvorak J."/>
        </authorList>
    </citation>
    <scope>NUCLEOTIDE SEQUENCE [LARGE SCALE GENOMIC DNA]</scope>
    <source>
        <strain evidence="2">cv. AL8/78</strain>
    </source>
</reference>
<reference evidence="2" key="5">
    <citation type="journal article" date="2021" name="G3 (Bethesda)">
        <title>Aegilops tauschii genome assembly Aet v5.0 features greater sequence contiguity and improved annotation.</title>
        <authorList>
            <person name="Wang L."/>
            <person name="Zhu T."/>
            <person name="Rodriguez J.C."/>
            <person name="Deal K.R."/>
            <person name="Dubcovsky J."/>
            <person name="McGuire P.E."/>
            <person name="Lux T."/>
            <person name="Spannagl M."/>
            <person name="Mayer K.F.X."/>
            <person name="Baldrich P."/>
            <person name="Meyers B.C."/>
            <person name="Huo N."/>
            <person name="Gu Y.Q."/>
            <person name="Zhou H."/>
            <person name="Devos K.M."/>
            <person name="Bennetzen J.L."/>
            <person name="Unver T."/>
            <person name="Budak H."/>
            <person name="Gulick P.J."/>
            <person name="Galiba G."/>
            <person name="Kalapos B."/>
            <person name="Nelson D.R."/>
            <person name="Li P."/>
            <person name="You F.M."/>
            <person name="Luo M.C."/>
            <person name="Dvorak J."/>
        </authorList>
    </citation>
    <scope>NUCLEOTIDE SEQUENCE [LARGE SCALE GENOMIC DNA]</scope>
    <source>
        <strain evidence="2">cv. AL8/78</strain>
    </source>
</reference>
<dbReference type="Proteomes" id="UP000015105">
    <property type="component" value="Chromosome 7D"/>
</dbReference>
<evidence type="ECO:0000256" key="1">
    <source>
        <dbReference type="SAM" id="MobiDB-lite"/>
    </source>
</evidence>
<reference evidence="2" key="4">
    <citation type="submission" date="2019-03" db="UniProtKB">
        <authorList>
            <consortium name="EnsemblPlants"/>
        </authorList>
    </citation>
    <scope>IDENTIFICATION</scope>
</reference>
<proteinExistence type="predicted"/>
<dbReference type="AlphaFoldDB" id="A0A453QYG2"/>
<reference evidence="3" key="2">
    <citation type="journal article" date="2017" name="Nat. Plants">
        <title>The Aegilops tauschii genome reveals multiple impacts of transposons.</title>
        <authorList>
            <person name="Zhao G."/>
            <person name="Zou C."/>
            <person name="Li K."/>
            <person name="Wang K."/>
            <person name="Li T."/>
            <person name="Gao L."/>
            <person name="Zhang X."/>
            <person name="Wang H."/>
            <person name="Yang Z."/>
            <person name="Liu X."/>
            <person name="Jiang W."/>
            <person name="Mao L."/>
            <person name="Kong X."/>
            <person name="Jiao Y."/>
            <person name="Jia J."/>
        </authorList>
    </citation>
    <scope>NUCLEOTIDE SEQUENCE [LARGE SCALE GENOMIC DNA]</scope>
    <source>
        <strain evidence="3">cv. AL8/78</strain>
    </source>
</reference>
<name>A0A453QYG2_AEGTS</name>
<keyword evidence="3" id="KW-1185">Reference proteome</keyword>
<reference evidence="3" key="1">
    <citation type="journal article" date="2014" name="Science">
        <title>Ancient hybridizations among the ancestral genomes of bread wheat.</title>
        <authorList>
            <consortium name="International Wheat Genome Sequencing Consortium,"/>
            <person name="Marcussen T."/>
            <person name="Sandve S.R."/>
            <person name="Heier L."/>
            <person name="Spannagl M."/>
            <person name="Pfeifer M."/>
            <person name="Jakobsen K.S."/>
            <person name="Wulff B.B."/>
            <person name="Steuernagel B."/>
            <person name="Mayer K.F."/>
            <person name="Olsen O.A."/>
        </authorList>
    </citation>
    <scope>NUCLEOTIDE SEQUENCE [LARGE SCALE GENOMIC DNA]</scope>
    <source>
        <strain evidence="3">cv. AL8/78</strain>
    </source>
</reference>
<dbReference type="EnsemblPlants" id="AET7Gv20375700.1">
    <property type="protein sequence ID" value="AET7Gv20375700.1"/>
    <property type="gene ID" value="AET7Gv20375700"/>
</dbReference>
<organism evidence="2 3">
    <name type="scientific">Aegilops tauschii subsp. strangulata</name>
    <name type="common">Goatgrass</name>
    <dbReference type="NCBI Taxonomy" id="200361"/>
    <lineage>
        <taxon>Eukaryota</taxon>
        <taxon>Viridiplantae</taxon>
        <taxon>Streptophyta</taxon>
        <taxon>Embryophyta</taxon>
        <taxon>Tracheophyta</taxon>
        <taxon>Spermatophyta</taxon>
        <taxon>Magnoliopsida</taxon>
        <taxon>Liliopsida</taxon>
        <taxon>Poales</taxon>
        <taxon>Poaceae</taxon>
        <taxon>BOP clade</taxon>
        <taxon>Pooideae</taxon>
        <taxon>Triticodae</taxon>
        <taxon>Triticeae</taxon>
        <taxon>Triticinae</taxon>
        <taxon>Aegilops</taxon>
    </lineage>
</organism>
<feature type="region of interest" description="Disordered" evidence="1">
    <location>
        <begin position="1"/>
        <end position="57"/>
    </location>
</feature>
<protein>
    <submittedName>
        <fullName evidence="2">Uncharacterized protein</fullName>
    </submittedName>
</protein>
<sequence>DEEYDRGKAKKVRKAKEDEDDDGMNPFQAEANYVSARKTKQNSYKSKPWDKPARPSR</sequence>
<feature type="compositionally biased region" description="Basic and acidic residues" evidence="1">
    <location>
        <begin position="47"/>
        <end position="57"/>
    </location>
</feature>
<evidence type="ECO:0000313" key="3">
    <source>
        <dbReference type="Proteomes" id="UP000015105"/>
    </source>
</evidence>
<dbReference type="Gramene" id="AET7Gv20375700.1">
    <property type="protein sequence ID" value="AET7Gv20375700.1"/>
    <property type="gene ID" value="AET7Gv20375700"/>
</dbReference>